<feature type="transmembrane region" description="Helical" evidence="7">
    <location>
        <begin position="171"/>
        <end position="197"/>
    </location>
</feature>
<keyword evidence="9" id="KW-1185">Reference proteome</keyword>
<keyword evidence="3 7" id="KW-0812">Transmembrane</keyword>
<reference evidence="9" key="1">
    <citation type="journal article" date="2014" name="Proc. Natl. Acad. Sci. U.S.A.">
        <title>Extensive sampling of basidiomycete genomes demonstrates inadequacy of the white-rot/brown-rot paradigm for wood decay fungi.</title>
        <authorList>
            <person name="Riley R."/>
            <person name="Salamov A.A."/>
            <person name="Brown D.W."/>
            <person name="Nagy L.G."/>
            <person name="Floudas D."/>
            <person name="Held B.W."/>
            <person name="Levasseur A."/>
            <person name="Lombard V."/>
            <person name="Morin E."/>
            <person name="Otillar R."/>
            <person name="Lindquist E.A."/>
            <person name="Sun H."/>
            <person name="LaButti K.M."/>
            <person name="Schmutz J."/>
            <person name="Jabbour D."/>
            <person name="Luo H."/>
            <person name="Baker S.E."/>
            <person name="Pisabarro A.G."/>
            <person name="Walton J.D."/>
            <person name="Blanchette R.A."/>
            <person name="Henrissat B."/>
            <person name="Martin F."/>
            <person name="Cullen D."/>
            <person name="Hibbett D.S."/>
            <person name="Grigoriev I.V."/>
        </authorList>
    </citation>
    <scope>NUCLEOTIDE SEQUENCE [LARGE SCALE GENOMIC DNA]</scope>
    <source>
        <strain evidence="9">CBS 339.88</strain>
    </source>
</reference>
<dbReference type="GO" id="GO:0008374">
    <property type="term" value="F:O-acyltransferase activity"/>
    <property type="evidence" value="ECO:0007669"/>
    <property type="project" value="TreeGrafter"/>
</dbReference>
<evidence type="ECO:0000256" key="5">
    <source>
        <dbReference type="ARBA" id="ARBA00023136"/>
    </source>
</evidence>
<comment type="similarity">
    <text evidence="2">Belongs to the membrane-bound acyltransferase family.</text>
</comment>
<keyword evidence="5 7" id="KW-0472">Membrane</keyword>
<evidence type="ECO:0000256" key="3">
    <source>
        <dbReference type="ARBA" id="ARBA00022692"/>
    </source>
</evidence>
<dbReference type="STRING" id="685588.A0A067T657"/>
<evidence type="ECO:0000313" key="9">
    <source>
        <dbReference type="Proteomes" id="UP000027222"/>
    </source>
</evidence>
<organism evidence="8 9">
    <name type="scientific">Galerina marginata (strain CBS 339.88)</name>
    <dbReference type="NCBI Taxonomy" id="685588"/>
    <lineage>
        <taxon>Eukaryota</taxon>
        <taxon>Fungi</taxon>
        <taxon>Dikarya</taxon>
        <taxon>Basidiomycota</taxon>
        <taxon>Agaricomycotina</taxon>
        <taxon>Agaricomycetes</taxon>
        <taxon>Agaricomycetidae</taxon>
        <taxon>Agaricales</taxon>
        <taxon>Agaricineae</taxon>
        <taxon>Strophariaceae</taxon>
        <taxon>Galerina</taxon>
    </lineage>
</organism>
<feature type="transmembrane region" description="Helical" evidence="7">
    <location>
        <begin position="445"/>
        <end position="471"/>
    </location>
</feature>
<feature type="transmembrane region" description="Helical" evidence="7">
    <location>
        <begin position="134"/>
        <end position="151"/>
    </location>
</feature>
<feature type="transmembrane region" description="Helical" evidence="7">
    <location>
        <begin position="511"/>
        <end position="533"/>
    </location>
</feature>
<gene>
    <name evidence="8" type="ORF">GALMADRAFT_244072</name>
</gene>
<evidence type="ECO:0008006" key="10">
    <source>
        <dbReference type="Google" id="ProtNLM"/>
    </source>
</evidence>
<evidence type="ECO:0000256" key="1">
    <source>
        <dbReference type="ARBA" id="ARBA00004141"/>
    </source>
</evidence>
<accession>A0A067T657</accession>
<dbReference type="GO" id="GO:0006506">
    <property type="term" value="P:GPI anchor biosynthetic process"/>
    <property type="evidence" value="ECO:0007669"/>
    <property type="project" value="TreeGrafter"/>
</dbReference>
<evidence type="ECO:0000256" key="6">
    <source>
        <dbReference type="SAM" id="MobiDB-lite"/>
    </source>
</evidence>
<dbReference type="Pfam" id="PF03062">
    <property type="entry name" value="MBOAT"/>
    <property type="match status" value="1"/>
</dbReference>
<feature type="region of interest" description="Disordered" evidence="6">
    <location>
        <begin position="1"/>
        <end position="39"/>
    </location>
</feature>
<protein>
    <recommendedName>
        <fullName evidence="10">Glycerol transporter</fullName>
    </recommendedName>
</protein>
<dbReference type="PANTHER" id="PTHR13285">
    <property type="entry name" value="ACYLTRANSFERASE"/>
    <property type="match status" value="1"/>
</dbReference>
<sequence>MSYDNILPLHSPSNPSDNTQTYPPTLQMPPSQPGHQPNLPKATGIARLTVYIPSAFKENARKASSSSRWGSLEFRFYYLVALFAIPAMIWIPVSLSQSTHQNYPFYASRLSPGWIHGRLVDNSDAQYRSFRDNLPLLSQAAFGYLLIRYIVKRLSLPLPNYLSLLPINVALSLGMIVALHGSSSLKIVAIMAINFFIAKTCRASRLAPLLTWIFNACVLFSIEIYNGYRFGSILPGLSFLDSFSGVYRWHVMFNMTMLRLISFNMDYYWSCKNLESVDADLTKPTEKQRTSIPHREEQYSIMNYVAYVLYPPLYIAGPIMTFNDFIWQHKSPLLIDNRTKIMYFVRFICCYMTMEYILHFMYMVAIKDRKAWVGDSPAEIAMIGFWNLIIVWLKLLIPWRFFRLWALLDGIDPPENMVRCMANNYSAFGFWRSWHRSYNLWIIRYIYIPLGGAKNVVLNTVLVFSFVALWHDLTFRLLAWGWLVSLFVVPELVATYFLPAKKYDKFPWYRHVCAIGGVLNILMMMAANLVGFVVGTDGVKFFFSQLFGTLEGIRFMVLCSSCLFIGVQLMFEYREEELRQGIVRRC</sequence>
<evidence type="ECO:0000256" key="2">
    <source>
        <dbReference type="ARBA" id="ARBA00010323"/>
    </source>
</evidence>
<dbReference type="GO" id="GO:0016020">
    <property type="term" value="C:membrane"/>
    <property type="evidence" value="ECO:0007669"/>
    <property type="project" value="UniProtKB-SubCell"/>
</dbReference>
<feature type="transmembrane region" description="Helical" evidence="7">
    <location>
        <begin position="76"/>
        <end position="95"/>
    </location>
</feature>
<name>A0A067T657_GALM3</name>
<evidence type="ECO:0000313" key="8">
    <source>
        <dbReference type="EMBL" id="KDR78616.1"/>
    </source>
</evidence>
<evidence type="ECO:0000256" key="4">
    <source>
        <dbReference type="ARBA" id="ARBA00022989"/>
    </source>
</evidence>
<dbReference type="EMBL" id="KL142374">
    <property type="protein sequence ID" value="KDR78616.1"/>
    <property type="molecule type" value="Genomic_DNA"/>
</dbReference>
<feature type="transmembrane region" description="Helical" evidence="7">
    <location>
        <begin position="477"/>
        <end position="499"/>
    </location>
</feature>
<proteinExistence type="inferred from homology"/>
<dbReference type="AlphaFoldDB" id="A0A067T657"/>
<evidence type="ECO:0000256" key="7">
    <source>
        <dbReference type="SAM" id="Phobius"/>
    </source>
</evidence>
<dbReference type="InterPro" id="IPR004299">
    <property type="entry name" value="MBOAT_fam"/>
</dbReference>
<feature type="transmembrane region" description="Helical" evidence="7">
    <location>
        <begin position="209"/>
        <end position="228"/>
    </location>
</feature>
<keyword evidence="4 7" id="KW-1133">Transmembrane helix</keyword>
<feature type="transmembrane region" description="Helical" evidence="7">
    <location>
        <begin position="378"/>
        <end position="397"/>
    </location>
</feature>
<feature type="compositionally biased region" description="Polar residues" evidence="6">
    <location>
        <begin position="11"/>
        <end position="24"/>
    </location>
</feature>
<dbReference type="GO" id="GO:0005783">
    <property type="term" value="C:endoplasmic reticulum"/>
    <property type="evidence" value="ECO:0007669"/>
    <property type="project" value="TreeGrafter"/>
</dbReference>
<comment type="subcellular location">
    <subcellularLocation>
        <location evidence="1">Membrane</location>
        <topology evidence="1">Multi-pass membrane protein</topology>
    </subcellularLocation>
</comment>
<dbReference type="InterPro" id="IPR051085">
    <property type="entry name" value="MB_O-acyltransferase"/>
</dbReference>
<dbReference type="OrthoDB" id="420606at2759"/>
<feature type="transmembrane region" description="Helical" evidence="7">
    <location>
        <begin position="553"/>
        <end position="571"/>
    </location>
</feature>
<feature type="transmembrane region" description="Helical" evidence="7">
    <location>
        <begin position="343"/>
        <end position="366"/>
    </location>
</feature>
<dbReference type="PANTHER" id="PTHR13285:SF18">
    <property type="entry name" value="PROTEIN-CYSTEINE N-PALMITOYLTRANSFERASE RASP"/>
    <property type="match status" value="1"/>
</dbReference>
<dbReference type="Proteomes" id="UP000027222">
    <property type="component" value="Unassembled WGS sequence"/>
</dbReference>
<dbReference type="HOGENOM" id="CLU_021430_1_1_1"/>